<protein>
    <submittedName>
        <fullName evidence="1">Uncharacterized protein</fullName>
    </submittedName>
</protein>
<organism evidence="1 2">
    <name type="scientific">Clonostachys rosea f. rosea IK726</name>
    <dbReference type="NCBI Taxonomy" id="1349383"/>
    <lineage>
        <taxon>Eukaryota</taxon>
        <taxon>Fungi</taxon>
        <taxon>Dikarya</taxon>
        <taxon>Ascomycota</taxon>
        <taxon>Pezizomycotina</taxon>
        <taxon>Sordariomycetes</taxon>
        <taxon>Hypocreomycetidae</taxon>
        <taxon>Hypocreales</taxon>
        <taxon>Bionectriaceae</taxon>
        <taxon>Clonostachys</taxon>
    </lineage>
</organism>
<keyword evidence="2" id="KW-1185">Reference proteome</keyword>
<reference evidence="1" key="1">
    <citation type="submission" date="2020-04" db="EMBL/GenBank/DDBJ databases">
        <authorList>
            <person name="Broberg M."/>
        </authorList>
    </citation>
    <scope>NUCLEOTIDE SEQUENCE</scope>
</reference>
<reference evidence="1" key="2">
    <citation type="submission" date="2021-10" db="EMBL/GenBank/DDBJ databases">
        <authorList>
            <person name="Piombo E."/>
        </authorList>
    </citation>
    <scope>NUCLEOTIDE SEQUENCE</scope>
</reference>
<sequence>MNCSFGPSSIYHYNVGTGAINGGVSGGLIDKSTSNNGQDITTLVTFTWPQAPAGKKCQFEFQLGNSDQLTGSKKVDVFTSSAPAPGSRSGWGPGNQRNIHIGRITAKLGGLATWDGKHNSYLTEPTACKPAGTVEGLELVGVNDNVHVSWGSGSGPRITFV</sequence>
<dbReference type="Proteomes" id="UP000836387">
    <property type="component" value="Unassembled WGS sequence"/>
</dbReference>
<proteinExistence type="predicted"/>
<accession>A0ACA9U9R9</accession>
<name>A0ACA9U9R9_BIOOC</name>
<dbReference type="EMBL" id="CADEHS020000140">
    <property type="protein sequence ID" value="CAG9950086.1"/>
    <property type="molecule type" value="Genomic_DNA"/>
</dbReference>
<evidence type="ECO:0000313" key="2">
    <source>
        <dbReference type="Proteomes" id="UP000836387"/>
    </source>
</evidence>
<evidence type="ECO:0000313" key="1">
    <source>
        <dbReference type="EMBL" id="CAG9950086.1"/>
    </source>
</evidence>
<gene>
    <name evidence="1" type="ORF">CRV2_00019725</name>
</gene>
<comment type="caution">
    <text evidence="1">The sequence shown here is derived from an EMBL/GenBank/DDBJ whole genome shotgun (WGS) entry which is preliminary data.</text>
</comment>